<organism evidence="9 10">
    <name type="scientific">Ruminococcus callidus ATCC 27760</name>
    <dbReference type="NCBI Taxonomy" id="411473"/>
    <lineage>
        <taxon>Bacteria</taxon>
        <taxon>Bacillati</taxon>
        <taxon>Bacillota</taxon>
        <taxon>Clostridia</taxon>
        <taxon>Eubacteriales</taxon>
        <taxon>Oscillospiraceae</taxon>
        <taxon>Ruminococcus</taxon>
    </lineage>
</organism>
<dbReference type="Proteomes" id="UP000016662">
    <property type="component" value="Unassembled WGS sequence"/>
</dbReference>
<accession>U2LXH7</accession>
<feature type="compositionally biased region" description="Polar residues" evidence="6">
    <location>
        <begin position="553"/>
        <end position="562"/>
    </location>
</feature>
<dbReference type="CDD" id="cd00081">
    <property type="entry name" value="Hint"/>
    <property type="match status" value="1"/>
</dbReference>
<dbReference type="InterPro" id="IPR001525">
    <property type="entry name" value="C5_MeTfrase"/>
</dbReference>
<reference evidence="9 10" key="1">
    <citation type="submission" date="2013-07" db="EMBL/GenBank/DDBJ databases">
        <authorList>
            <person name="Weinstock G."/>
            <person name="Sodergren E."/>
            <person name="Wylie T."/>
            <person name="Fulton L."/>
            <person name="Fulton R."/>
            <person name="Fronick C."/>
            <person name="O'Laughlin M."/>
            <person name="Godfrey J."/>
            <person name="Miner T."/>
            <person name="Herter B."/>
            <person name="Appelbaum E."/>
            <person name="Cordes M."/>
            <person name="Lek S."/>
            <person name="Wollam A."/>
            <person name="Pepin K.H."/>
            <person name="Palsikar V.B."/>
            <person name="Mitreva M."/>
            <person name="Wilson R.K."/>
        </authorList>
    </citation>
    <scope>NUCLEOTIDE SEQUENCE [LARGE SCALE GENOMIC DNA]</scope>
    <source>
        <strain evidence="9 10">ATCC 27760</strain>
    </source>
</reference>
<dbReference type="PROSITE" id="PS50818">
    <property type="entry name" value="INTEIN_C_TER"/>
    <property type="match status" value="1"/>
</dbReference>
<dbReference type="GO" id="GO:0032259">
    <property type="term" value="P:methylation"/>
    <property type="evidence" value="ECO:0007669"/>
    <property type="project" value="UniProtKB-KW"/>
</dbReference>
<comment type="caution">
    <text evidence="9">The sequence shown here is derived from an EMBL/GenBank/DDBJ whole genome shotgun (WGS) entry which is preliminary data.</text>
</comment>
<feature type="region of interest" description="Disordered" evidence="6">
    <location>
        <begin position="550"/>
        <end position="584"/>
    </location>
</feature>
<evidence type="ECO:0000256" key="2">
    <source>
        <dbReference type="ARBA" id="ARBA00022603"/>
    </source>
</evidence>
<dbReference type="InterPro" id="IPR003586">
    <property type="entry name" value="Hint_dom_C"/>
</dbReference>
<keyword evidence="4" id="KW-0949">S-adenosyl-L-methionine</keyword>
<evidence type="ECO:0000259" key="7">
    <source>
        <dbReference type="SMART" id="SM00305"/>
    </source>
</evidence>
<dbReference type="SMART" id="SM00306">
    <property type="entry name" value="HintN"/>
    <property type="match status" value="1"/>
</dbReference>
<dbReference type="GO" id="GO:0009307">
    <property type="term" value="P:DNA restriction-modification system"/>
    <property type="evidence" value="ECO:0007669"/>
    <property type="project" value="UniProtKB-KW"/>
</dbReference>
<dbReference type="InterPro" id="IPR003587">
    <property type="entry name" value="Hint_dom_N"/>
</dbReference>
<dbReference type="SMART" id="SM00305">
    <property type="entry name" value="HintC"/>
    <property type="match status" value="1"/>
</dbReference>
<dbReference type="AlphaFoldDB" id="U2LXH7"/>
<name>U2LXH7_9FIRM</name>
<dbReference type="InterPro" id="IPR029063">
    <property type="entry name" value="SAM-dependent_MTases_sf"/>
</dbReference>
<dbReference type="Gene3D" id="2.170.16.10">
    <property type="entry name" value="Hedgehog/Intein (Hint) domain"/>
    <property type="match status" value="1"/>
</dbReference>
<dbReference type="InterPro" id="IPR030934">
    <property type="entry name" value="Intein_C"/>
</dbReference>
<dbReference type="PANTHER" id="PTHR46098:SF1">
    <property type="entry name" value="TRNA (CYTOSINE(38)-C(5))-METHYLTRANSFERASE"/>
    <property type="match status" value="1"/>
</dbReference>
<dbReference type="Pfam" id="PF00145">
    <property type="entry name" value="DNA_methylase"/>
    <property type="match status" value="2"/>
</dbReference>
<dbReference type="EC" id="2.1.1.37" evidence="1"/>
<dbReference type="GO" id="GO:0003886">
    <property type="term" value="F:DNA (cytosine-5-)-methyltransferase activity"/>
    <property type="evidence" value="ECO:0007669"/>
    <property type="project" value="UniProtKB-EC"/>
</dbReference>
<evidence type="ECO:0000256" key="4">
    <source>
        <dbReference type="ARBA" id="ARBA00022691"/>
    </source>
</evidence>
<evidence type="ECO:0000256" key="3">
    <source>
        <dbReference type="ARBA" id="ARBA00022679"/>
    </source>
</evidence>
<keyword evidence="2" id="KW-0489">Methyltransferase</keyword>
<dbReference type="Gene3D" id="3.40.50.150">
    <property type="entry name" value="Vaccinia Virus protein VP39"/>
    <property type="match status" value="2"/>
</dbReference>
<dbReference type="PATRIC" id="fig|411473.3.peg.2108"/>
<keyword evidence="10" id="KW-1185">Reference proteome</keyword>
<evidence type="ECO:0000259" key="8">
    <source>
        <dbReference type="SMART" id="SM00306"/>
    </source>
</evidence>
<protein>
    <recommendedName>
        <fullName evidence="1">DNA (cytosine-5-)-methyltransferase</fullName>
        <ecNumber evidence="1">2.1.1.37</ecNumber>
    </recommendedName>
</protein>
<feature type="domain" description="Hint" evidence="8">
    <location>
        <begin position="77"/>
        <end position="172"/>
    </location>
</feature>
<evidence type="ECO:0000256" key="5">
    <source>
        <dbReference type="ARBA" id="ARBA00022747"/>
    </source>
</evidence>
<dbReference type="NCBIfam" id="TIGR01443">
    <property type="entry name" value="intein_Cterm"/>
    <property type="match status" value="1"/>
</dbReference>
<evidence type="ECO:0000313" key="9">
    <source>
        <dbReference type="EMBL" id="ERJ91808.1"/>
    </source>
</evidence>
<dbReference type="InterPro" id="IPR006141">
    <property type="entry name" value="Intein_N"/>
</dbReference>
<sequence>MIYLSDQKIKLGSLFSGIGGFELVGSWYNFDPVWASEIEPAPIRITKRHFPKMKHVGDITKLDGHALEPVDIITGGSPCFPASTMVLTAAGYIPIADIKVGDLVLTHKGRWKPVTATGSRQAETYLLKGNVDLETTENHPIYSSVRDGEALTDVGEWTKAIDMKSKHWATPMYFNGSANSQDLTKPEYFYFLLGMWYMNGFVYDDCAVMYYNRSDQSIISKMLTKFGCTDNSVEFKVDIGMLSIVSHDFIKFMQNLCTNTAFKQLSLNILTARKSCKYAFATGLMLNHSLCDWNPVDNSCLLAIKQKSDALILRHLFESWREDTRLMCEFDTYFLDIRGTFNGIRCGNHKWYECTSVNKTGEVKTVYNISVKDDESYVADSIVVHNCQDLSVAGNQGGIKLYCPECGESFSANGDVKVCPKCSIDLELTRSGLFMEQIRVIKEMSEVTNHEYPKIIVWENVSAAISSNNGDDFKCVLEEFCGLISEKLPAARPEKWTKSGEILGKSGSIAWRTLDAQYWGVPQRRRRIFLVVDLRGQCASEILFKSESLRGNHPQSQTPWENSSREIENSTRVSDSNQFEPAGQELNSDKSVYGICSFTSNAMKSDNPDSGIYKTDIAKTIDTSGTNPTCNQGGNVVVDTVYCLQGNGIDRGDTAGCNGKGWKEDYCYTLNTIDRPAVAYSIKENQDGAVWLGDHTGALQCSGGKPGQGYQAVLQYSKHPYVAAFKFQQGAKMATLPYDEDMSSTLTAYQNIAVLIDNHPQDSRLTISKDNVCQTLNAKMGTGGGNTPYVMESKKVYSQSGFADYNDAGCICAPLTASGASVRPGGETLVTDCISIVRRLTPLECERLQGFPDNWTAEESDCARYKALGNSVALPCVNYIMSGIADVLLKQSM</sequence>
<keyword evidence="3" id="KW-0808">Transferase</keyword>
<evidence type="ECO:0000256" key="6">
    <source>
        <dbReference type="SAM" id="MobiDB-lite"/>
    </source>
</evidence>
<feature type="domain" description="Hint" evidence="7">
    <location>
        <begin position="346"/>
        <end position="392"/>
    </location>
</feature>
<dbReference type="GO" id="GO:0016539">
    <property type="term" value="P:intein-mediated protein splicing"/>
    <property type="evidence" value="ECO:0007669"/>
    <property type="project" value="InterPro"/>
</dbReference>
<dbReference type="HOGENOM" id="CLU_006958_13_0_9"/>
<dbReference type="SUPFAM" id="SSF51294">
    <property type="entry name" value="Hedgehog/intein (Hint) domain"/>
    <property type="match status" value="1"/>
</dbReference>
<dbReference type="STRING" id="411473.RUMCAL_02519"/>
<gene>
    <name evidence="9" type="ORF">RUMCAL_02519</name>
</gene>
<evidence type="ECO:0000256" key="1">
    <source>
        <dbReference type="ARBA" id="ARBA00011975"/>
    </source>
</evidence>
<dbReference type="InterPro" id="IPR050750">
    <property type="entry name" value="C5-MTase"/>
</dbReference>
<dbReference type="SUPFAM" id="SSF53335">
    <property type="entry name" value="S-adenosyl-L-methionine-dependent methyltransferases"/>
    <property type="match status" value="2"/>
</dbReference>
<dbReference type="PANTHER" id="PTHR46098">
    <property type="entry name" value="TRNA (CYTOSINE(38)-C(5))-METHYLTRANSFERASE"/>
    <property type="match status" value="1"/>
</dbReference>
<keyword evidence="5" id="KW-0680">Restriction system</keyword>
<feature type="compositionally biased region" description="Polar residues" evidence="6">
    <location>
        <begin position="570"/>
        <end position="584"/>
    </location>
</feature>
<dbReference type="eggNOG" id="COG0270">
    <property type="taxonomic scope" value="Bacteria"/>
</dbReference>
<proteinExistence type="predicted"/>
<dbReference type="EMBL" id="AWVF01000300">
    <property type="protein sequence ID" value="ERJ91808.1"/>
    <property type="molecule type" value="Genomic_DNA"/>
</dbReference>
<dbReference type="PROSITE" id="PS50817">
    <property type="entry name" value="INTEIN_N_TER"/>
    <property type="match status" value="1"/>
</dbReference>
<dbReference type="Gene3D" id="3.90.120.10">
    <property type="entry name" value="DNA Methylase, subunit A, domain 2"/>
    <property type="match status" value="1"/>
</dbReference>
<evidence type="ECO:0000313" key="10">
    <source>
        <dbReference type="Proteomes" id="UP000016662"/>
    </source>
</evidence>
<dbReference type="InterPro" id="IPR036844">
    <property type="entry name" value="Hint_dom_sf"/>
</dbReference>